<keyword evidence="2" id="KW-0378">Hydrolase</keyword>
<dbReference type="SUPFAM" id="SSF52540">
    <property type="entry name" value="P-loop containing nucleoside triphosphate hydrolases"/>
    <property type="match status" value="1"/>
</dbReference>
<feature type="compositionally biased region" description="Basic and acidic residues" evidence="1">
    <location>
        <begin position="308"/>
        <end position="317"/>
    </location>
</feature>
<gene>
    <name evidence="2" type="ORF">FLAG1_07332</name>
</gene>
<feature type="region of interest" description="Disordered" evidence="1">
    <location>
        <begin position="304"/>
        <end position="385"/>
    </location>
</feature>
<name>A0A0N0V697_FUSLA</name>
<dbReference type="Proteomes" id="UP000037904">
    <property type="component" value="Unassembled WGS sequence"/>
</dbReference>
<organism evidence="2 3">
    <name type="scientific">Fusarium langsethiae</name>
    <dbReference type="NCBI Taxonomy" id="179993"/>
    <lineage>
        <taxon>Eukaryota</taxon>
        <taxon>Fungi</taxon>
        <taxon>Dikarya</taxon>
        <taxon>Ascomycota</taxon>
        <taxon>Pezizomycotina</taxon>
        <taxon>Sordariomycetes</taxon>
        <taxon>Hypocreomycetidae</taxon>
        <taxon>Hypocreales</taxon>
        <taxon>Nectriaceae</taxon>
        <taxon>Fusarium</taxon>
    </lineage>
</organism>
<keyword evidence="2" id="KW-0347">Helicase</keyword>
<keyword evidence="2" id="KW-0547">Nucleotide-binding</keyword>
<evidence type="ECO:0000313" key="2">
    <source>
        <dbReference type="EMBL" id="KPA39804.1"/>
    </source>
</evidence>
<protein>
    <submittedName>
        <fullName evidence="2">Dead helicase</fullName>
    </submittedName>
</protein>
<proteinExistence type="predicted"/>
<comment type="caution">
    <text evidence="2">The sequence shown here is derived from an EMBL/GenBank/DDBJ whole genome shotgun (WGS) entry which is preliminary data.</text>
</comment>
<dbReference type="AlphaFoldDB" id="A0A0N0V697"/>
<evidence type="ECO:0000256" key="1">
    <source>
        <dbReference type="SAM" id="MobiDB-lite"/>
    </source>
</evidence>
<keyword evidence="2" id="KW-0067">ATP-binding</keyword>
<reference evidence="2 3" key="1">
    <citation type="submission" date="2015-04" db="EMBL/GenBank/DDBJ databases">
        <title>The draft genome sequence of Fusarium langsethiae, a T-2/HT-2 mycotoxin producer.</title>
        <authorList>
            <person name="Lysoe E."/>
            <person name="Divon H.H."/>
            <person name="Terzi V."/>
            <person name="Orru L."/>
            <person name="Lamontanara A."/>
            <person name="Kolseth A.-K."/>
            <person name="Frandsen R.J."/>
            <person name="Nielsen K."/>
            <person name="Thrane U."/>
        </authorList>
    </citation>
    <scope>NUCLEOTIDE SEQUENCE [LARGE SCALE GENOMIC DNA]</scope>
    <source>
        <strain evidence="2 3">Fl201059</strain>
    </source>
</reference>
<dbReference type="Gene3D" id="3.40.50.300">
    <property type="entry name" value="P-loop containing nucleotide triphosphate hydrolases"/>
    <property type="match status" value="1"/>
</dbReference>
<dbReference type="GO" id="GO:0004386">
    <property type="term" value="F:helicase activity"/>
    <property type="evidence" value="ECO:0007669"/>
    <property type="project" value="UniProtKB-KW"/>
</dbReference>
<sequence>MSQHSPAFAQSATCTIMQMLCVQRSILSTMTLPDGAVTSLACNEIEFDLPETVKGKLNDAITRLHANLTVQGPYSKKFKSAHGAKIGAKVIKLHLKDERALIYVINPLTGERDSAVKKFNSATMPVSALVTSLQLSSFGVKFHLTCHHDIIVERPQNLGTQIQAVGRVWRTNQENEVCWWVLHQRDSNDAFVEAREYRIICAYEILRCYLGQEGNRYSRLRVAWYKMDIKKVRLEDFFYTALARFLFRNPDKQECITPETIGIIAARIRAYYRPCRARAKEQERVCEENMAMFENDNPNDDVFQENNAFHHEPDGENGRGGPAPKKALFDLSTLDDRHDESTDMDMTDAGTLGSSNSQCKRKRVTETTPTKNVARDVQQAKRNKI</sequence>
<dbReference type="OrthoDB" id="5244662at2759"/>
<accession>A0A0N0V697</accession>
<evidence type="ECO:0000313" key="3">
    <source>
        <dbReference type="Proteomes" id="UP000037904"/>
    </source>
</evidence>
<dbReference type="EMBL" id="JXCE01000169">
    <property type="protein sequence ID" value="KPA39804.1"/>
    <property type="molecule type" value="Genomic_DNA"/>
</dbReference>
<dbReference type="InterPro" id="IPR027417">
    <property type="entry name" value="P-loop_NTPase"/>
</dbReference>
<keyword evidence="3" id="KW-1185">Reference proteome</keyword>